<accession>A0A6P1TM59</accession>
<reference evidence="1 2" key="1">
    <citation type="submission" date="2020-01" db="EMBL/GenBank/DDBJ databases">
        <title>Genome analysis of Anaerocolumna sp. CBA3638.</title>
        <authorList>
            <person name="Kim J."/>
            <person name="Roh S.W."/>
        </authorList>
    </citation>
    <scope>NUCLEOTIDE SEQUENCE [LARGE SCALE GENOMIC DNA]</scope>
    <source>
        <strain evidence="1 2">CBA3638</strain>
    </source>
</reference>
<organism evidence="1 2">
    <name type="scientific">Anaerocolumna sedimenticola</name>
    <dbReference type="NCBI Taxonomy" id="2696063"/>
    <lineage>
        <taxon>Bacteria</taxon>
        <taxon>Bacillati</taxon>
        <taxon>Bacillota</taxon>
        <taxon>Clostridia</taxon>
        <taxon>Lachnospirales</taxon>
        <taxon>Lachnospiraceae</taxon>
        <taxon>Anaerocolumna</taxon>
    </lineage>
</organism>
<dbReference type="Gene3D" id="3.40.30.10">
    <property type="entry name" value="Glutaredoxin"/>
    <property type="match status" value="1"/>
</dbReference>
<evidence type="ECO:0000313" key="1">
    <source>
        <dbReference type="EMBL" id="QHQ61031.1"/>
    </source>
</evidence>
<dbReference type="AlphaFoldDB" id="A0A6P1TM59"/>
<protein>
    <recommendedName>
        <fullName evidence="3">Thioredoxin domain-containing protein</fullName>
    </recommendedName>
</protein>
<dbReference type="EMBL" id="CP048000">
    <property type="protein sequence ID" value="QHQ61031.1"/>
    <property type="molecule type" value="Genomic_DNA"/>
</dbReference>
<dbReference type="Proteomes" id="UP000464314">
    <property type="component" value="Chromosome"/>
</dbReference>
<name>A0A6P1TM59_9FIRM</name>
<dbReference type="InterPro" id="IPR036249">
    <property type="entry name" value="Thioredoxin-like_sf"/>
</dbReference>
<keyword evidence="2" id="KW-1185">Reference proteome</keyword>
<evidence type="ECO:0008006" key="3">
    <source>
        <dbReference type="Google" id="ProtNLM"/>
    </source>
</evidence>
<evidence type="ECO:0000313" key="2">
    <source>
        <dbReference type="Proteomes" id="UP000464314"/>
    </source>
</evidence>
<dbReference type="KEGG" id="anr:Ana3638_09830"/>
<dbReference type="RefSeq" id="WP_161837859.1">
    <property type="nucleotide sequence ID" value="NZ_CP048000.1"/>
</dbReference>
<proteinExistence type="predicted"/>
<dbReference type="SUPFAM" id="SSF52833">
    <property type="entry name" value="Thioredoxin-like"/>
    <property type="match status" value="1"/>
</dbReference>
<sequence length="264" mass="29684">MKIEVYLKKIVRISVLCIVILTVTFLVVLAHKPSTRKTNGVKLLNFSTGEKLQGYTVWDSQGKEIDISDITGKETLVVFAMKGCKDCIADFDAYRILFSLYNSENFSVVFVWDDKIPQEQLDKMNIPPEDSFSAKGKYKFTDWVPSYYFIDENAMITAQTTKISEVAELLPQTTVNADNMMSLSGGVPILLGVSGCGACKKATETLEQDGTDYLYFLQGEKLNEDTDENIFIDTEKLISKAFNIKEYPVYIYVDSAGNVVIEEK</sequence>
<gene>
    <name evidence="1" type="ORF">Ana3638_09830</name>
</gene>